<evidence type="ECO:0000313" key="5">
    <source>
        <dbReference type="EMBL" id="AWG42535.1"/>
    </source>
</evidence>
<dbReference type="EMBL" id="CP025785">
    <property type="protein sequence ID" value="AWG42535.1"/>
    <property type="molecule type" value="Genomic_DNA"/>
</dbReference>
<dbReference type="InterPro" id="IPR058625">
    <property type="entry name" value="MdtA-like_BSH"/>
</dbReference>
<reference evidence="5 6" key="1">
    <citation type="submission" date="2018-01" db="EMBL/GenBank/DDBJ databases">
        <title>Genome sequence of Borrelia tachyglossi.</title>
        <authorList>
            <person name="Gofton A.W."/>
        </authorList>
    </citation>
    <scope>NUCLEOTIDE SEQUENCE [LARGE SCALE GENOMIC DNA]</scope>
    <source>
        <strain evidence="5 6">Bc-F10-1268</strain>
    </source>
</reference>
<dbReference type="AlphaFoldDB" id="A0A2S1LW89"/>
<dbReference type="Pfam" id="PF25917">
    <property type="entry name" value="BSH_RND"/>
    <property type="match status" value="1"/>
</dbReference>
<dbReference type="Gene3D" id="2.40.50.100">
    <property type="match status" value="1"/>
</dbReference>
<feature type="signal peptide" evidence="2">
    <location>
        <begin position="1"/>
        <end position="28"/>
    </location>
</feature>
<dbReference type="Proteomes" id="UP000244655">
    <property type="component" value="Chromosome"/>
</dbReference>
<organism evidence="5 6">
    <name type="scientific">Candidatus Borreliella tachyglossi</name>
    <dbReference type="NCBI Taxonomy" id="1964448"/>
    <lineage>
        <taxon>Bacteria</taxon>
        <taxon>Pseudomonadati</taxon>
        <taxon>Spirochaetota</taxon>
        <taxon>Spirochaetia</taxon>
        <taxon>Spirochaetales</taxon>
        <taxon>Borreliaceae</taxon>
        <taxon>Borreliella</taxon>
    </lineage>
</organism>
<dbReference type="PANTHER" id="PTHR30469">
    <property type="entry name" value="MULTIDRUG RESISTANCE PROTEIN MDTA"/>
    <property type="match status" value="1"/>
</dbReference>
<dbReference type="SUPFAM" id="SSF111369">
    <property type="entry name" value="HlyD-like secretion proteins"/>
    <property type="match status" value="1"/>
</dbReference>
<dbReference type="InterPro" id="IPR006143">
    <property type="entry name" value="RND_pump_MFP"/>
</dbReference>
<feature type="domain" description="CusB-like beta-barrel" evidence="4">
    <location>
        <begin position="161"/>
        <end position="232"/>
    </location>
</feature>
<dbReference type="NCBIfam" id="TIGR01730">
    <property type="entry name" value="RND_mfp"/>
    <property type="match status" value="1"/>
</dbReference>
<gene>
    <name evidence="5" type="ORF">CR532_00715</name>
</gene>
<dbReference type="InterPro" id="IPR058792">
    <property type="entry name" value="Beta-barrel_RND_2"/>
</dbReference>
<keyword evidence="6" id="KW-1185">Reference proteome</keyword>
<name>A0A2S1LW89_9SPIR</name>
<dbReference type="Gene3D" id="2.40.30.170">
    <property type="match status" value="1"/>
</dbReference>
<feature type="domain" description="Multidrug resistance protein MdtA-like barrel-sandwich hybrid" evidence="3">
    <location>
        <begin position="77"/>
        <end position="142"/>
    </location>
</feature>
<feature type="chain" id="PRO_5015521837" evidence="2">
    <location>
        <begin position="29"/>
        <end position="321"/>
    </location>
</feature>
<evidence type="ECO:0000256" key="2">
    <source>
        <dbReference type="SAM" id="SignalP"/>
    </source>
</evidence>
<evidence type="ECO:0000259" key="3">
    <source>
        <dbReference type="Pfam" id="PF25917"/>
    </source>
</evidence>
<keyword evidence="2" id="KW-0732">Signal</keyword>
<dbReference type="Pfam" id="PF25954">
    <property type="entry name" value="Beta-barrel_RND_2"/>
    <property type="match status" value="1"/>
</dbReference>
<evidence type="ECO:0000259" key="4">
    <source>
        <dbReference type="Pfam" id="PF25954"/>
    </source>
</evidence>
<dbReference type="OrthoDB" id="320389at2"/>
<proteinExistence type="inferred from homology"/>
<comment type="similarity">
    <text evidence="1">Belongs to the membrane fusion protein (MFP) (TC 8.A.1) family.</text>
</comment>
<dbReference type="GO" id="GO:1990281">
    <property type="term" value="C:efflux pump complex"/>
    <property type="evidence" value="ECO:0007669"/>
    <property type="project" value="TreeGrafter"/>
</dbReference>
<dbReference type="GO" id="GO:0015562">
    <property type="term" value="F:efflux transmembrane transporter activity"/>
    <property type="evidence" value="ECO:0007669"/>
    <property type="project" value="TreeGrafter"/>
</dbReference>
<sequence>MNLILNMRFGVKYCVLFLSLLFAFSCSKNTGSEAQGDMHGNDSVDEPYRFPVIVMKVRRGILSNYIALNGDVDTKVKANVYPDVTGKITSLNVKLGTYVTKGQVIATLDPTRIGALYLKSPVRAPISGNILTVGHKVGETVGPQASIALIGKMDTTQIRTYVSEKYILDVKAGNDAIIEIESYPDEKFRAKVSEVSPVLDFKSRTAEIYLEPVGNNSKKMIVGMFVKIKLVTNHLKNVVKIPSNAVVERDGKSFAFRVNESTETVEMVPLLIDFEVDNIISVRDGINEGDLIVIEGLPALSDGAYINLVDTRDGIVAEDNV</sequence>
<dbReference type="Gene3D" id="2.40.420.20">
    <property type="match status" value="1"/>
</dbReference>
<protein>
    <submittedName>
        <fullName evidence="5">Efflux RND transporter periplasmic adaptor subunit</fullName>
    </submittedName>
</protein>
<evidence type="ECO:0000313" key="6">
    <source>
        <dbReference type="Proteomes" id="UP000244655"/>
    </source>
</evidence>
<accession>A0A2S1LW89</accession>
<dbReference type="RefSeq" id="WP_108728934.1">
    <property type="nucleotide sequence ID" value="NZ_CP025785.1"/>
</dbReference>
<evidence type="ECO:0000256" key="1">
    <source>
        <dbReference type="ARBA" id="ARBA00009477"/>
    </source>
</evidence>